<protein>
    <submittedName>
        <fullName evidence="1">Uncharacterized protein</fullName>
    </submittedName>
</protein>
<dbReference type="Gramene" id="Solyc02g067110.2.1">
    <property type="protein sequence ID" value="Solyc02g067110.2.1"/>
    <property type="gene ID" value="Solyc02g067110.2"/>
</dbReference>
<organism evidence="1">
    <name type="scientific">Solanum lycopersicum</name>
    <name type="common">Tomato</name>
    <name type="synonym">Lycopersicon esculentum</name>
    <dbReference type="NCBI Taxonomy" id="4081"/>
    <lineage>
        <taxon>Eukaryota</taxon>
        <taxon>Viridiplantae</taxon>
        <taxon>Streptophyta</taxon>
        <taxon>Embryophyta</taxon>
        <taxon>Tracheophyta</taxon>
        <taxon>Spermatophyta</taxon>
        <taxon>Magnoliopsida</taxon>
        <taxon>eudicotyledons</taxon>
        <taxon>Gunneridae</taxon>
        <taxon>Pentapetalae</taxon>
        <taxon>asterids</taxon>
        <taxon>lamiids</taxon>
        <taxon>Solanales</taxon>
        <taxon>Solanaceae</taxon>
        <taxon>Solanoideae</taxon>
        <taxon>Solaneae</taxon>
        <taxon>Solanum</taxon>
        <taxon>Solanum subgen. Lycopersicon</taxon>
    </lineage>
</organism>
<reference evidence="1" key="2">
    <citation type="submission" date="2019-01" db="UniProtKB">
        <authorList>
            <consortium name="EnsemblPlants"/>
        </authorList>
    </citation>
    <scope>IDENTIFICATION</scope>
    <source>
        <strain evidence="1">cv. Heinz 1706</strain>
    </source>
</reference>
<accession>A0A3Q7FLB7</accession>
<dbReference type="EnsemblPlants" id="Solyc02g067110.2.1">
    <property type="protein sequence ID" value="Solyc02g067110.2.1"/>
    <property type="gene ID" value="Solyc02g067110.2"/>
</dbReference>
<reference evidence="1" key="1">
    <citation type="journal article" date="2012" name="Nature">
        <title>The tomato genome sequence provides insights into fleshy fruit evolution.</title>
        <authorList>
            <consortium name="Tomato Genome Consortium"/>
        </authorList>
    </citation>
    <scope>NUCLEOTIDE SEQUENCE [LARGE SCALE GENOMIC DNA]</scope>
    <source>
        <strain evidence="1">cv. Heinz 1706</strain>
    </source>
</reference>
<dbReference type="InParanoid" id="A0A3Q7FLB7"/>
<dbReference type="PaxDb" id="4081-Solyc02g067110.1.1"/>
<dbReference type="Proteomes" id="UP000004994">
    <property type="component" value="Chromosome 10"/>
</dbReference>
<proteinExistence type="predicted"/>
<evidence type="ECO:0000313" key="2">
    <source>
        <dbReference type="Proteomes" id="UP000004994"/>
    </source>
</evidence>
<keyword evidence="2" id="KW-1185">Reference proteome</keyword>
<evidence type="ECO:0000313" key="1">
    <source>
        <dbReference type="EnsemblPlants" id="Solyc02g067110.2.1"/>
    </source>
</evidence>
<dbReference type="AlphaFoldDB" id="A0A3Q7FLB7"/>
<name>A0A3Q7FLB7_SOLLC</name>
<sequence length="69" mass="8402">TMVKIMVARIKLLRNKEVVVRKMMRYRHWYVSRIPLLDRIQGLNFGCKQWLRIHLGWRIECWSGQTCVS</sequence>